<organism evidence="1 2">
    <name type="scientific">Vaccinium darrowii</name>
    <dbReference type="NCBI Taxonomy" id="229202"/>
    <lineage>
        <taxon>Eukaryota</taxon>
        <taxon>Viridiplantae</taxon>
        <taxon>Streptophyta</taxon>
        <taxon>Embryophyta</taxon>
        <taxon>Tracheophyta</taxon>
        <taxon>Spermatophyta</taxon>
        <taxon>Magnoliopsida</taxon>
        <taxon>eudicotyledons</taxon>
        <taxon>Gunneridae</taxon>
        <taxon>Pentapetalae</taxon>
        <taxon>asterids</taxon>
        <taxon>Ericales</taxon>
        <taxon>Ericaceae</taxon>
        <taxon>Vaccinioideae</taxon>
        <taxon>Vaccinieae</taxon>
        <taxon>Vaccinium</taxon>
    </lineage>
</organism>
<name>A0ACB7ZBI0_9ERIC</name>
<keyword evidence="2" id="KW-1185">Reference proteome</keyword>
<gene>
    <name evidence="1" type="ORF">Vadar_014375</name>
</gene>
<evidence type="ECO:0000313" key="2">
    <source>
        <dbReference type="Proteomes" id="UP000828048"/>
    </source>
</evidence>
<evidence type="ECO:0000313" key="1">
    <source>
        <dbReference type="EMBL" id="KAH7863180.1"/>
    </source>
</evidence>
<accession>A0ACB7ZBI0</accession>
<protein>
    <submittedName>
        <fullName evidence="1">Uncharacterized protein</fullName>
    </submittedName>
</protein>
<comment type="caution">
    <text evidence="1">The sequence shown here is derived from an EMBL/GenBank/DDBJ whole genome shotgun (WGS) entry which is preliminary data.</text>
</comment>
<sequence>MSFSPERNNHQQQQQPPPLKRRLSILPDNLWLNDQQALTHAFLKMGLHSLSSTPPSDPDETLTLEKERNPQYSSNPNPKPDLFSLLSDQLLLDILSKLPASQHVTNSAVSKRWLKLNGHLILSIKLLDWEFLESGRLTYRFPNLTDVDLVRACVRSSRNSGIVLTHRFVSVHLDSCLFNEGGFIGKQDLLHPNEIDRGVRILSEGCPNLRRLVVISASEETLSCVAEECLTLQELELHRCGDFSLRGISGCRNLQIMKLIGFVDGFYDTVVSDIGLTIVAQGCKRLVKLELVGCEGSYDGIKAIGQCCQMLEELTLCDHRMEGGWLAALSYCTNLKTLRLQGCKNVDLSPGDDEHLGSCPALEELHLQQCHLRDKQGMRALFLVCGAVRELVLKDCWGLEDSVFGIASICRRVKSVSLEGCSLLTMEGLDAVVVSWKELKRLSVVSCNNIKDSEITPALASLFSTLKGFKWQPDSRSLLSSGLAGTGMGKKAENPLWLSLSLKLWAIPVRPSSFNHETKKWLLVEQHPQEEVQQQLLPICGGGERQVVGLLQEEQPATCSSFTQMMLQGSRYLPMLFLL</sequence>
<proteinExistence type="predicted"/>
<dbReference type="Proteomes" id="UP000828048">
    <property type="component" value="Chromosome 12"/>
</dbReference>
<dbReference type="EMBL" id="CM037162">
    <property type="protein sequence ID" value="KAH7863180.1"/>
    <property type="molecule type" value="Genomic_DNA"/>
</dbReference>
<reference evidence="1 2" key="1">
    <citation type="journal article" date="2021" name="Hortic Res">
        <title>High-quality reference genome and annotation aids understanding of berry development for evergreen blueberry (Vaccinium darrowii).</title>
        <authorList>
            <person name="Yu J."/>
            <person name="Hulse-Kemp A.M."/>
            <person name="Babiker E."/>
            <person name="Staton M."/>
        </authorList>
    </citation>
    <scope>NUCLEOTIDE SEQUENCE [LARGE SCALE GENOMIC DNA]</scope>
    <source>
        <strain evidence="2">cv. NJ 8807/NJ 8810</strain>
        <tissue evidence="1">Young leaf</tissue>
    </source>
</reference>